<dbReference type="FunFam" id="2.120.10.30:FF:000241">
    <property type="entry name" value="Low-density lipoprotein receptor-related protein 6"/>
    <property type="match status" value="1"/>
</dbReference>
<feature type="disulfide bond" evidence="12">
    <location>
        <begin position="821"/>
        <end position="838"/>
    </location>
</feature>
<dbReference type="InterPro" id="IPR003886">
    <property type="entry name" value="NIDO_dom"/>
</dbReference>
<dbReference type="SMART" id="SM00539">
    <property type="entry name" value="NIDO"/>
    <property type="match status" value="1"/>
</dbReference>
<dbReference type="EnsemblMetazoa" id="LLOJ001611-RA">
    <property type="protein sequence ID" value="LLOJ001611-PA"/>
    <property type="gene ID" value="LLOJ001611"/>
</dbReference>
<dbReference type="VEuPathDB" id="VectorBase:LLONM1_010600"/>
<feature type="repeat" description="LDL-receptor class B" evidence="13">
    <location>
        <begin position="1150"/>
        <end position="1195"/>
    </location>
</feature>
<evidence type="ECO:0000256" key="11">
    <source>
        <dbReference type="ARBA" id="ARBA00023180"/>
    </source>
</evidence>
<dbReference type="PANTHER" id="PTHR46513">
    <property type="entry name" value="VITELLOGENIN RECEPTOR-LIKE PROTEIN-RELATED-RELATED"/>
    <property type="match status" value="1"/>
</dbReference>
<dbReference type="InterPro" id="IPR049883">
    <property type="entry name" value="NOTCH1_EGF-like"/>
</dbReference>
<dbReference type="InterPro" id="IPR011042">
    <property type="entry name" value="6-blade_b-propeller_TolB-like"/>
</dbReference>
<keyword evidence="7" id="KW-0106">Calcium</keyword>
<dbReference type="SUPFAM" id="SSF57184">
    <property type="entry name" value="Growth factor receptor domain"/>
    <property type="match status" value="2"/>
</dbReference>
<dbReference type="PROSITE" id="PS50993">
    <property type="entry name" value="NIDOGEN_G2"/>
    <property type="match status" value="1"/>
</dbReference>
<dbReference type="SMART" id="SM00181">
    <property type="entry name" value="EGF"/>
    <property type="match status" value="10"/>
</dbReference>
<dbReference type="InterPro" id="IPR000742">
    <property type="entry name" value="EGF"/>
</dbReference>
<dbReference type="Pfam" id="PF07645">
    <property type="entry name" value="EGF_CA"/>
    <property type="match status" value="1"/>
</dbReference>
<comment type="caution">
    <text evidence="12">Lacks conserved residue(s) required for the propagation of feature annotation.</text>
</comment>
<comment type="subcellular location">
    <subcellularLocation>
        <location evidence="1">Secreted</location>
        <location evidence="1">Extracellular space</location>
        <location evidence="1">Extracellular matrix</location>
        <location evidence="1">Basement membrane</location>
    </subcellularLocation>
</comment>
<feature type="domain" description="EGF-like" evidence="16">
    <location>
        <begin position="811"/>
        <end position="852"/>
    </location>
</feature>
<keyword evidence="3" id="KW-0272">Extracellular matrix</keyword>
<dbReference type="Pfam" id="PF07474">
    <property type="entry name" value="G2F"/>
    <property type="match status" value="1"/>
</dbReference>
<evidence type="ECO:0000259" key="17">
    <source>
        <dbReference type="PROSITE" id="PS50993"/>
    </source>
</evidence>
<dbReference type="EMBL" id="GITU01006112">
    <property type="protein sequence ID" value="MBC1174815.1"/>
    <property type="molecule type" value="Transcribed_RNA"/>
</dbReference>
<evidence type="ECO:0000256" key="4">
    <source>
        <dbReference type="ARBA" id="ARBA00022536"/>
    </source>
</evidence>
<dbReference type="PROSITE" id="PS00010">
    <property type="entry name" value="ASX_HYDROXYL"/>
    <property type="match status" value="1"/>
</dbReference>
<dbReference type="PROSITE" id="PS50026">
    <property type="entry name" value="EGF_3"/>
    <property type="match status" value="5"/>
</dbReference>
<dbReference type="InterPro" id="IPR000033">
    <property type="entry name" value="LDLR_classB_rpt"/>
</dbReference>
<organism evidence="20 21">
    <name type="scientific">Lutzomyia longipalpis</name>
    <name type="common">Sand fly</name>
    <dbReference type="NCBI Taxonomy" id="7200"/>
    <lineage>
        <taxon>Eukaryota</taxon>
        <taxon>Metazoa</taxon>
        <taxon>Ecdysozoa</taxon>
        <taxon>Arthropoda</taxon>
        <taxon>Hexapoda</taxon>
        <taxon>Insecta</taxon>
        <taxon>Pterygota</taxon>
        <taxon>Neoptera</taxon>
        <taxon>Endopterygota</taxon>
        <taxon>Diptera</taxon>
        <taxon>Nematocera</taxon>
        <taxon>Psychodoidea</taxon>
        <taxon>Psychodidae</taxon>
        <taxon>Lutzomyia</taxon>
        <taxon>Lutzomyia</taxon>
    </lineage>
</organism>
<dbReference type="InterPro" id="IPR000152">
    <property type="entry name" value="EGF-type_Asp/Asn_hydroxyl_site"/>
</dbReference>
<dbReference type="EMBL" id="AJWK01005551">
    <property type="status" value="NOT_ANNOTATED_CDS"/>
    <property type="molecule type" value="Genomic_DNA"/>
</dbReference>
<dbReference type="GO" id="GO:0005886">
    <property type="term" value="C:plasma membrane"/>
    <property type="evidence" value="ECO:0007669"/>
    <property type="project" value="TreeGrafter"/>
</dbReference>
<evidence type="ECO:0000256" key="15">
    <source>
        <dbReference type="SAM" id="SignalP"/>
    </source>
</evidence>
<keyword evidence="6" id="KW-0677">Repeat</keyword>
<dbReference type="InterPro" id="IPR001881">
    <property type="entry name" value="EGF-like_Ca-bd_dom"/>
</dbReference>
<evidence type="ECO:0000259" key="16">
    <source>
        <dbReference type="PROSITE" id="PS50026"/>
    </source>
</evidence>
<dbReference type="VEuPathDB" id="VectorBase:LLOJ001611"/>
<feature type="chain" id="PRO_5044555658" evidence="15">
    <location>
        <begin position="22"/>
        <end position="1328"/>
    </location>
</feature>
<feature type="repeat" description="LDL-receptor class B" evidence="13">
    <location>
        <begin position="1106"/>
        <end position="1149"/>
    </location>
</feature>
<dbReference type="Proteomes" id="UP000092461">
    <property type="component" value="Unassembled WGS sequence"/>
</dbReference>
<evidence type="ECO:0000256" key="7">
    <source>
        <dbReference type="ARBA" id="ARBA00022837"/>
    </source>
</evidence>
<evidence type="ECO:0000256" key="3">
    <source>
        <dbReference type="ARBA" id="ARBA00022530"/>
    </source>
</evidence>
<dbReference type="SUPFAM" id="SSF54511">
    <property type="entry name" value="GFP-like"/>
    <property type="match status" value="1"/>
</dbReference>
<dbReference type="Pfam" id="PF12947">
    <property type="entry name" value="EGF_3"/>
    <property type="match status" value="2"/>
</dbReference>
<dbReference type="InterPro" id="IPR009017">
    <property type="entry name" value="GFP"/>
</dbReference>
<evidence type="ECO:0000256" key="1">
    <source>
        <dbReference type="ARBA" id="ARBA00004302"/>
    </source>
</evidence>
<dbReference type="GO" id="GO:0005509">
    <property type="term" value="F:calcium ion binding"/>
    <property type="evidence" value="ECO:0007669"/>
    <property type="project" value="InterPro"/>
</dbReference>
<reference evidence="19" key="2">
    <citation type="journal article" date="2020" name="BMC">
        <title>Leishmania infection induces a limited differential gene expression in the sand fly midgut.</title>
        <authorList>
            <person name="Coutinho-Abreu I.V."/>
            <person name="Serafim T.D."/>
            <person name="Meneses C."/>
            <person name="Kamhawi S."/>
            <person name="Oliveira F."/>
            <person name="Valenzuela J.G."/>
        </authorList>
    </citation>
    <scope>NUCLEOTIDE SEQUENCE</scope>
    <source>
        <strain evidence="19">Jacobina</strain>
        <tissue evidence="19">Midgut</tissue>
    </source>
</reference>
<dbReference type="SMART" id="SM00682">
    <property type="entry name" value="G2F"/>
    <property type="match status" value="1"/>
</dbReference>
<dbReference type="GO" id="GO:0005604">
    <property type="term" value="C:basement membrane"/>
    <property type="evidence" value="ECO:0007669"/>
    <property type="project" value="UniProtKB-SubCell"/>
</dbReference>
<keyword evidence="2" id="KW-0964">Secreted</keyword>
<dbReference type="EMBL" id="AJWK01005554">
    <property type="status" value="NOT_ANNOTATED_CDS"/>
    <property type="molecule type" value="Genomic_DNA"/>
</dbReference>
<dbReference type="PROSITE" id="PS01187">
    <property type="entry name" value="EGF_CA"/>
    <property type="match status" value="1"/>
</dbReference>
<dbReference type="CDD" id="cd00053">
    <property type="entry name" value="EGF"/>
    <property type="match status" value="1"/>
</dbReference>
<sequence>MRCSCLLIGLLGLLLIQSTSGITVEDLYDVTNGGRASFLPPGNDNFENVKLPAPIYFYTQQYEDIFINTNGILTFRSEYPFFANAPFPIEYPAIAPFYTNVDTTIPSEGSFIAHYITQDPQVLYRATDVIRNGFTNTIDFEARSILVATWHRVGHFDRKTEDLNTYQVAIICGDKETYVQFLYPEGGLNWIKGDVGESGLPDIRAQAGFVSEEGSVVTLKGSGLENVKYLSELTNYGVPGIFLYRVGPLGLDQDVVEPDRYLGSPESTHLTCRDRGKHRCHSNAVCEDTRAGFCCSCKEGYYGNGYSCIKSDAPIRVAGLITGTLGGRPVNSQLQSYVVTVDGRTYTAISPLEPEIGSRLQILQIVGSSIAWLFAKPFGGAKNGYQLTGGSLNHTSVLRFEGSGEECRVTQRFTGLNMWDQLAVNIELDCNLPEIPYGARLKFGDYVEEFTRVSDTELHSSERERRIGIQDYDRDLVFSLTQIISYERCPYAEQSAGAAGESIPQKISKVSVSYEPREQAIRISMLSRAGIDQSVNPCTDGTAKCGENTLCIPAQEDEDAENYLCQCKNGFAPDRIVAGVEHCVDIDECRGVNICDENAECYNELGGYSCICRPGYHGNGYECYPEGSPAPPPRPEPPSPDPYPTPSHPQVPEYHEVEPESRSQPCDSQSVCSTNAICISGLCFCINGYSGDGRTCIPNCNHDEEWVLDQCVHRQNLDQDYRPEERCSCPTGFQVIEYSFGTTCIPRENNWIFNASAFYPQEGGNGRLESSCNVQNNCSPYADCQMSPTDSSYECVCKPGYDGDGQTCEPKSISCAEEDICDAHATCKYDSEDRRSVCVCDPGYEGNGQTCYLAAECMHDDDCGISSICDGGICHCKEGFERDMSDYCVPIGSCGGAICAENAICRWDQGQMVSYCYCPPEFDGDGIHSCKSKPPPCNVRNNCGLYASCLPNYRDSTVYECVCDAGFEGDGFVCRREVNCIIDPHMCHPQATCLASQTGVKCICNQGFIGNGTHCAEVQQHETGFLLISQGVAVVRVPFSAQRGRPVSMSQMAIGVDKDCAEGRVYWSDISSKTIMSSKYDGSDKKTFISEDILSPEGIAVDWISRRIYWTDSTKDTIEVASLDDPKLRAVIIRKDLVNPRGIAVDPHHGKIYWSDWNRDQPKIEWSNLDGTAREVLLGKPDVVLPNSLAIFQKSGELCYADAGNMQIGCIDTYSKTPRVIIANLSYPFGLAISDDHFYWTDWSTKRIESIDLMGNRKTGISGPLFGSHKMYGMTAVTAECPMYFSECQVNNGDCPESRICLHNPNAPSGRSCKCANSNNCNELVFDD</sequence>
<evidence type="ECO:0000313" key="21">
    <source>
        <dbReference type="Proteomes" id="UP000092461"/>
    </source>
</evidence>
<keyword evidence="11" id="KW-0325">Glycoprotein</keyword>
<feature type="domain" description="EGF-like" evidence="16">
    <location>
        <begin position="585"/>
        <end position="622"/>
    </location>
</feature>
<feature type="domain" description="Nidogen G2 beta-barrel" evidence="17">
    <location>
        <begin position="313"/>
        <end position="539"/>
    </location>
</feature>
<dbReference type="InterPro" id="IPR018097">
    <property type="entry name" value="EGF_Ca-bd_CS"/>
</dbReference>
<dbReference type="PROSITE" id="PS51120">
    <property type="entry name" value="LDLRB"/>
    <property type="match status" value="3"/>
</dbReference>
<dbReference type="EMBL" id="AJWK01005550">
    <property type="status" value="NOT_ANNOTATED_CDS"/>
    <property type="molecule type" value="Genomic_DNA"/>
</dbReference>
<protein>
    <submittedName>
        <fullName evidence="19">Putative nidogen</fullName>
    </submittedName>
</protein>
<dbReference type="PROSITE" id="PS51220">
    <property type="entry name" value="NIDO"/>
    <property type="match status" value="1"/>
</dbReference>
<dbReference type="Pfam" id="PF06119">
    <property type="entry name" value="NIDO"/>
    <property type="match status" value="1"/>
</dbReference>
<dbReference type="CDD" id="cd00054">
    <property type="entry name" value="EGF_CA"/>
    <property type="match status" value="1"/>
</dbReference>
<evidence type="ECO:0000313" key="20">
    <source>
        <dbReference type="EnsemblMetazoa" id="LLOJ001611-PA"/>
    </source>
</evidence>
<feature type="signal peptide" evidence="15">
    <location>
        <begin position="1"/>
        <end position="21"/>
    </location>
</feature>
<proteinExistence type="predicted"/>
<feature type="domain" description="EGF-like" evidence="16">
    <location>
        <begin position="976"/>
        <end position="1016"/>
    </location>
</feature>
<keyword evidence="4 12" id="KW-0245">EGF-like domain</keyword>
<dbReference type="EMBL" id="AJWK01005552">
    <property type="status" value="NOT_ANNOTATED_CDS"/>
    <property type="molecule type" value="Genomic_DNA"/>
</dbReference>
<feature type="disulfide bond" evidence="12">
    <location>
        <begin position="778"/>
        <end position="795"/>
    </location>
</feature>
<dbReference type="PANTHER" id="PTHR46513:SF13">
    <property type="entry name" value="EGF-LIKE DOMAIN-CONTAINING PROTEIN"/>
    <property type="match status" value="1"/>
</dbReference>
<dbReference type="SMART" id="SM00135">
    <property type="entry name" value="LY"/>
    <property type="match status" value="4"/>
</dbReference>
<dbReference type="Pfam" id="PF00058">
    <property type="entry name" value="Ldl_recept_b"/>
    <property type="match status" value="3"/>
</dbReference>
<dbReference type="InterPro" id="IPR009030">
    <property type="entry name" value="Growth_fac_rcpt_cys_sf"/>
</dbReference>
<dbReference type="InterPro" id="IPR050778">
    <property type="entry name" value="Cueball_EGF_LRP_Nidogen"/>
</dbReference>
<dbReference type="PROSITE" id="PS01186">
    <property type="entry name" value="EGF_2"/>
    <property type="match status" value="4"/>
</dbReference>
<keyword evidence="21" id="KW-1185">Reference proteome</keyword>
<keyword evidence="9" id="KW-0130">Cell adhesion</keyword>
<keyword evidence="8" id="KW-0084">Basement membrane</keyword>
<feature type="domain" description="EGF-like" evidence="16">
    <location>
        <begin position="768"/>
        <end position="809"/>
    </location>
</feature>
<evidence type="ECO:0000256" key="6">
    <source>
        <dbReference type="ARBA" id="ARBA00022737"/>
    </source>
</evidence>
<evidence type="ECO:0000256" key="13">
    <source>
        <dbReference type="PROSITE-ProRule" id="PRU00461"/>
    </source>
</evidence>
<dbReference type="EMBL" id="AJWK01005553">
    <property type="status" value="NOT_ANNOTATED_CDS"/>
    <property type="molecule type" value="Genomic_DNA"/>
</dbReference>
<dbReference type="SMART" id="SM00179">
    <property type="entry name" value="EGF_CA"/>
    <property type="match status" value="4"/>
</dbReference>
<dbReference type="GO" id="GO:0007160">
    <property type="term" value="P:cell-matrix adhesion"/>
    <property type="evidence" value="ECO:0007669"/>
    <property type="project" value="InterPro"/>
</dbReference>
<accession>A0A1B0GHS0</accession>
<dbReference type="FunFam" id="2.10.25.10:FF:000038">
    <property type="entry name" value="Fibrillin 2"/>
    <property type="match status" value="1"/>
</dbReference>
<dbReference type="Gene3D" id="2.40.155.10">
    <property type="entry name" value="Green fluorescent protein"/>
    <property type="match status" value="1"/>
</dbReference>
<feature type="region of interest" description="Disordered" evidence="14">
    <location>
        <begin position="626"/>
        <end position="662"/>
    </location>
</feature>
<evidence type="ECO:0000256" key="2">
    <source>
        <dbReference type="ARBA" id="ARBA00022525"/>
    </source>
</evidence>
<evidence type="ECO:0000259" key="18">
    <source>
        <dbReference type="PROSITE" id="PS51220"/>
    </source>
</evidence>
<feature type="repeat" description="LDL-receptor class B" evidence="13">
    <location>
        <begin position="1063"/>
        <end position="1105"/>
    </location>
</feature>
<dbReference type="InterPro" id="IPR006605">
    <property type="entry name" value="G2_nidogen/fibulin_G2F"/>
</dbReference>
<reference evidence="20" key="3">
    <citation type="submission" date="2020-05" db="UniProtKB">
        <authorList>
            <consortium name="EnsemblMetazoa"/>
        </authorList>
    </citation>
    <scope>IDENTIFICATION</scope>
    <source>
        <strain evidence="20">Jacobina</strain>
    </source>
</reference>
<evidence type="ECO:0000256" key="5">
    <source>
        <dbReference type="ARBA" id="ARBA00022729"/>
    </source>
</evidence>
<feature type="compositionally biased region" description="Pro residues" evidence="14">
    <location>
        <begin position="628"/>
        <end position="649"/>
    </location>
</feature>
<dbReference type="InterPro" id="IPR024731">
    <property type="entry name" value="NELL2-like_EGF"/>
</dbReference>
<dbReference type="EMBL" id="AJWK01005555">
    <property type="status" value="NOT_ANNOTATED_CDS"/>
    <property type="molecule type" value="Genomic_DNA"/>
</dbReference>
<evidence type="ECO:0000256" key="14">
    <source>
        <dbReference type="SAM" id="MobiDB-lite"/>
    </source>
</evidence>
<dbReference type="GO" id="GO:0017147">
    <property type="term" value="F:Wnt-protein binding"/>
    <property type="evidence" value="ECO:0007669"/>
    <property type="project" value="TreeGrafter"/>
</dbReference>
<evidence type="ECO:0000256" key="12">
    <source>
        <dbReference type="PROSITE-ProRule" id="PRU00076"/>
    </source>
</evidence>
<evidence type="ECO:0000256" key="9">
    <source>
        <dbReference type="ARBA" id="ARBA00022889"/>
    </source>
</evidence>
<feature type="domain" description="NIDO" evidence="18">
    <location>
        <begin position="96"/>
        <end position="249"/>
    </location>
</feature>
<keyword evidence="5 15" id="KW-0732">Signal</keyword>
<evidence type="ECO:0000256" key="10">
    <source>
        <dbReference type="ARBA" id="ARBA00023157"/>
    </source>
</evidence>
<feature type="domain" description="EGF-like" evidence="16">
    <location>
        <begin position="933"/>
        <end position="973"/>
    </location>
</feature>
<reference evidence="21" key="1">
    <citation type="submission" date="2012-05" db="EMBL/GenBank/DDBJ databases">
        <title>Whole Genome Assembly of Lutzomyia longipalpis.</title>
        <authorList>
            <person name="Richards S."/>
            <person name="Qu C."/>
            <person name="Dillon R."/>
            <person name="Worley K."/>
            <person name="Scherer S."/>
            <person name="Batterton M."/>
            <person name="Taylor A."/>
            <person name="Hawes A."/>
            <person name="Hernandez B."/>
            <person name="Kovar C."/>
            <person name="Mandapat C."/>
            <person name="Pham C."/>
            <person name="Qu C."/>
            <person name="Jing C."/>
            <person name="Bess C."/>
            <person name="Bandaranaike D."/>
            <person name="Ngo D."/>
            <person name="Ongeri F."/>
            <person name="Arias F."/>
            <person name="Lara F."/>
            <person name="Weissenberger G."/>
            <person name="Kamau G."/>
            <person name="Han H."/>
            <person name="Shen H."/>
            <person name="Dinh H."/>
            <person name="Khalil I."/>
            <person name="Jones J."/>
            <person name="Shafer J."/>
            <person name="Jayaseelan J."/>
            <person name="Quiroz J."/>
            <person name="Blankenburg K."/>
            <person name="Nguyen L."/>
            <person name="Jackson L."/>
            <person name="Francisco L."/>
            <person name="Tang L.-Y."/>
            <person name="Pu L.-L."/>
            <person name="Perales L."/>
            <person name="Lorensuhewa L."/>
            <person name="Munidasa M."/>
            <person name="Coyle M."/>
            <person name="Taylor M."/>
            <person name="Puazo M."/>
            <person name="Firestine M."/>
            <person name="Scheel M."/>
            <person name="Javaid M."/>
            <person name="Wang M."/>
            <person name="Li M."/>
            <person name="Tabassum N."/>
            <person name="Saada N."/>
            <person name="Osuji N."/>
            <person name="Aqrawi P."/>
            <person name="Fu Q."/>
            <person name="Thornton R."/>
            <person name="Raj R."/>
            <person name="Goodspeed R."/>
            <person name="Mata R."/>
            <person name="Najjar R."/>
            <person name="Gubbala S."/>
            <person name="Lee S."/>
            <person name="Denson S."/>
            <person name="Patil S."/>
            <person name="Macmil S."/>
            <person name="Qi S."/>
            <person name="Matskevitch T."/>
            <person name="Palculict T."/>
            <person name="Mathew T."/>
            <person name="Vee V."/>
            <person name="Velamala V."/>
            <person name="Korchina V."/>
            <person name="Cai W."/>
            <person name="Liu W."/>
            <person name="Dai W."/>
            <person name="Zou X."/>
            <person name="Zhu Y."/>
            <person name="Zhang Y."/>
            <person name="Wu Y.-Q."/>
            <person name="Xin Y."/>
            <person name="Nazarath L."/>
            <person name="Kovar C."/>
            <person name="Han Y."/>
            <person name="Muzny D."/>
            <person name="Gibbs R."/>
        </authorList>
    </citation>
    <scope>NUCLEOTIDE SEQUENCE [LARGE SCALE GENOMIC DNA]</scope>
    <source>
        <strain evidence="21">Jacobina</strain>
    </source>
</reference>
<dbReference type="GO" id="GO:0060070">
    <property type="term" value="P:canonical Wnt signaling pathway"/>
    <property type="evidence" value="ECO:0007669"/>
    <property type="project" value="TreeGrafter"/>
</dbReference>
<evidence type="ECO:0000313" key="19">
    <source>
        <dbReference type="EMBL" id="MBC1174815.1"/>
    </source>
</evidence>
<keyword evidence="10 12" id="KW-1015">Disulfide bond</keyword>
<name>A0A1B0GHS0_LUTLO</name>
<dbReference type="Gene3D" id="2.120.10.30">
    <property type="entry name" value="TolB, C-terminal domain"/>
    <property type="match status" value="1"/>
</dbReference>
<evidence type="ECO:0000256" key="8">
    <source>
        <dbReference type="ARBA" id="ARBA00022869"/>
    </source>
</evidence>
<dbReference type="GO" id="GO:0042813">
    <property type="term" value="F:Wnt receptor activity"/>
    <property type="evidence" value="ECO:0007669"/>
    <property type="project" value="TreeGrafter"/>
</dbReference>
<dbReference type="SUPFAM" id="SSF63825">
    <property type="entry name" value="YWTD domain"/>
    <property type="match status" value="1"/>
</dbReference>
<dbReference type="Gene3D" id="2.10.25.10">
    <property type="entry name" value="Laminin"/>
    <property type="match status" value="6"/>
</dbReference>